<accession>A0A918U2G4</accession>
<reference evidence="1" key="1">
    <citation type="journal article" date="2014" name="Int. J. Syst. Evol. Microbiol.">
        <title>Complete genome sequence of Corynebacterium casei LMG S-19264T (=DSM 44701T), isolated from a smear-ripened cheese.</title>
        <authorList>
            <consortium name="US DOE Joint Genome Institute (JGI-PGF)"/>
            <person name="Walter F."/>
            <person name="Albersmeier A."/>
            <person name="Kalinowski J."/>
            <person name="Ruckert C."/>
        </authorList>
    </citation>
    <scope>NUCLEOTIDE SEQUENCE</scope>
    <source>
        <strain evidence="1">KCTC 12988</strain>
    </source>
</reference>
<sequence>MDSRAKLIDIASFLDRLDRMEGDPDFRHPAFMAALEAMQNPPKGRTRVQAVLESLSDHSTEPLETATIGFAYGAQKPA</sequence>
<dbReference type="EMBL" id="BMXI01000024">
    <property type="protein sequence ID" value="GHC67481.1"/>
    <property type="molecule type" value="Genomic_DNA"/>
</dbReference>
<reference evidence="1" key="2">
    <citation type="submission" date="2020-09" db="EMBL/GenBank/DDBJ databases">
        <authorList>
            <person name="Sun Q."/>
            <person name="Kim S."/>
        </authorList>
    </citation>
    <scope>NUCLEOTIDE SEQUENCE</scope>
    <source>
        <strain evidence="1">KCTC 12988</strain>
    </source>
</reference>
<keyword evidence="2" id="KW-1185">Reference proteome</keyword>
<protein>
    <submittedName>
        <fullName evidence="1">Uncharacterized protein</fullName>
    </submittedName>
</protein>
<comment type="caution">
    <text evidence="1">The sequence shown here is derived from an EMBL/GenBank/DDBJ whole genome shotgun (WGS) entry which is preliminary data.</text>
</comment>
<organism evidence="1 2">
    <name type="scientific">Roseibacillus persicicus</name>
    <dbReference type="NCBI Taxonomy" id="454148"/>
    <lineage>
        <taxon>Bacteria</taxon>
        <taxon>Pseudomonadati</taxon>
        <taxon>Verrucomicrobiota</taxon>
        <taxon>Verrucomicrobiia</taxon>
        <taxon>Verrucomicrobiales</taxon>
        <taxon>Verrucomicrobiaceae</taxon>
        <taxon>Roseibacillus</taxon>
    </lineage>
</organism>
<dbReference type="AlphaFoldDB" id="A0A918U2G4"/>
<gene>
    <name evidence="1" type="ORF">GCM10007100_39440</name>
</gene>
<name>A0A918U2G4_9BACT</name>
<evidence type="ECO:0000313" key="1">
    <source>
        <dbReference type="EMBL" id="GHC67481.1"/>
    </source>
</evidence>
<dbReference type="Proteomes" id="UP000644507">
    <property type="component" value="Unassembled WGS sequence"/>
</dbReference>
<evidence type="ECO:0000313" key="2">
    <source>
        <dbReference type="Proteomes" id="UP000644507"/>
    </source>
</evidence>
<proteinExistence type="predicted"/>